<proteinExistence type="predicted"/>
<protein>
    <submittedName>
        <fullName evidence="3">Alpha/beta hydrolase</fullName>
    </submittedName>
</protein>
<dbReference type="InterPro" id="IPR000073">
    <property type="entry name" value="AB_hydrolase_1"/>
</dbReference>
<dbReference type="Proteomes" id="UP001500212">
    <property type="component" value="Unassembled WGS sequence"/>
</dbReference>
<feature type="region of interest" description="Disordered" evidence="1">
    <location>
        <begin position="272"/>
        <end position="296"/>
    </location>
</feature>
<dbReference type="Gene3D" id="3.40.50.1820">
    <property type="entry name" value="alpha/beta hydrolase"/>
    <property type="match status" value="1"/>
</dbReference>
<dbReference type="InterPro" id="IPR050228">
    <property type="entry name" value="Carboxylesterase_BioH"/>
</dbReference>
<dbReference type="InterPro" id="IPR029058">
    <property type="entry name" value="AB_hydrolase_fold"/>
</dbReference>
<dbReference type="GO" id="GO:0016787">
    <property type="term" value="F:hydrolase activity"/>
    <property type="evidence" value="ECO:0007669"/>
    <property type="project" value="UniProtKB-KW"/>
</dbReference>
<evidence type="ECO:0000313" key="4">
    <source>
        <dbReference type="Proteomes" id="UP001500212"/>
    </source>
</evidence>
<evidence type="ECO:0000259" key="2">
    <source>
        <dbReference type="Pfam" id="PF00561"/>
    </source>
</evidence>
<evidence type="ECO:0000256" key="1">
    <source>
        <dbReference type="SAM" id="MobiDB-lite"/>
    </source>
</evidence>
<gene>
    <name evidence="3" type="ORF">GCM10023195_81510</name>
</gene>
<dbReference type="RefSeq" id="WP_345366380.1">
    <property type="nucleotide sequence ID" value="NZ_BAABHJ010000040.1"/>
</dbReference>
<reference evidence="4" key="1">
    <citation type="journal article" date="2019" name="Int. J. Syst. Evol. Microbiol.">
        <title>The Global Catalogue of Microorganisms (GCM) 10K type strain sequencing project: providing services to taxonomists for standard genome sequencing and annotation.</title>
        <authorList>
            <consortium name="The Broad Institute Genomics Platform"/>
            <consortium name="The Broad Institute Genome Sequencing Center for Infectious Disease"/>
            <person name="Wu L."/>
            <person name="Ma J."/>
        </authorList>
    </citation>
    <scope>NUCLEOTIDE SEQUENCE [LARGE SCALE GENOMIC DNA]</scope>
    <source>
        <strain evidence="4">JCM 17938</strain>
    </source>
</reference>
<feature type="domain" description="AB hydrolase-1" evidence="2">
    <location>
        <begin position="26"/>
        <end position="251"/>
    </location>
</feature>
<dbReference type="PANTHER" id="PTHR43194:SF2">
    <property type="entry name" value="PEROXISOMAL MEMBRANE PROTEIN LPX1"/>
    <property type="match status" value="1"/>
</dbReference>
<dbReference type="Pfam" id="PF00561">
    <property type="entry name" value="Abhydrolase_1"/>
    <property type="match status" value="1"/>
</dbReference>
<sequence length="296" mass="31992">MDRVERGVVRHGVRLMVRDYGGSGSPVVMLHGLAGHSGEWDTTAGWLRERHRVLAFDQRAHGASERRPADVSRAAYVADVVTIIDELELGEAVLIGQSLGGHTAMLAAAARPDLVQALVLVEAGPGNPDADLPNAIRSWLASWPVPFGSQDAAIEFFGGGPVGSGWAAALEERQDGWWPRFEPELMVRSVVELSRRSFWPEWRQVSCPTLVVLAESGFFSADAAREIARDRPNTTMVTVPGAGHDVHLERPEAVRAAVAEFLQGLGGNRSGRGVGRNVRSRSGIQSETHTCEKLGQ</sequence>
<dbReference type="PRINTS" id="PR00111">
    <property type="entry name" value="ABHYDROLASE"/>
</dbReference>
<accession>A0ABP8TWE8</accession>
<name>A0ABP8TWE8_9ACTN</name>
<keyword evidence="3" id="KW-0378">Hydrolase</keyword>
<evidence type="ECO:0000313" key="3">
    <source>
        <dbReference type="EMBL" id="GAA4618176.1"/>
    </source>
</evidence>
<dbReference type="SUPFAM" id="SSF53474">
    <property type="entry name" value="alpha/beta-Hydrolases"/>
    <property type="match status" value="1"/>
</dbReference>
<dbReference type="PANTHER" id="PTHR43194">
    <property type="entry name" value="HYDROLASE ALPHA/BETA FOLD FAMILY"/>
    <property type="match status" value="1"/>
</dbReference>
<keyword evidence="4" id="KW-1185">Reference proteome</keyword>
<comment type="caution">
    <text evidence="3">The sequence shown here is derived from an EMBL/GenBank/DDBJ whole genome shotgun (WGS) entry which is preliminary data.</text>
</comment>
<organism evidence="3 4">
    <name type="scientific">Actinoallomurus liliacearum</name>
    <dbReference type="NCBI Taxonomy" id="1080073"/>
    <lineage>
        <taxon>Bacteria</taxon>
        <taxon>Bacillati</taxon>
        <taxon>Actinomycetota</taxon>
        <taxon>Actinomycetes</taxon>
        <taxon>Streptosporangiales</taxon>
        <taxon>Thermomonosporaceae</taxon>
        <taxon>Actinoallomurus</taxon>
    </lineage>
</organism>
<dbReference type="EMBL" id="BAABHJ010000040">
    <property type="protein sequence ID" value="GAA4618176.1"/>
    <property type="molecule type" value="Genomic_DNA"/>
</dbReference>